<dbReference type="Proteomes" id="UP000018896">
    <property type="component" value="Unassembled WGS sequence"/>
</dbReference>
<dbReference type="STRING" id="1236973.JCM9157_4886"/>
<dbReference type="RefSeq" id="WP_052013319.1">
    <property type="nucleotide sequence ID" value="NZ_BAUV01000087.1"/>
</dbReference>
<evidence type="ECO:0000313" key="2">
    <source>
        <dbReference type="Proteomes" id="UP000018896"/>
    </source>
</evidence>
<keyword evidence="2" id="KW-1185">Reference proteome</keyword>
<name>W4QZL8_HALA3</name>
<gene>
    <name evidence="1" type="ORF">JCM9157_4886</name>
</gene>
<organism evidence="1 2">
    <name type="scientific">Halalkalibacter akibai (strain ATCC 43226 / DSM 21942 / CIP 109018 / JCM 9157 / 1139)</name>
    <name type="common">Bacillus akibai</name>
    <dbReference type="NCBI Taxonomy" id="1236973"/>
    <lineage>
        <taxon>Bacteria</taxon>
        <taxon>Bacillati</taxon>
        <taxon>Bacillota</taxon>
        <taxon>Bacilli</taxon>
        <taxon>Bacillales</taxon>
        <taxon>Bacillaceae</taxon>
        <taxon>Halalkalibacter</taxon>
    </lineage>
</organism>
<evidence type="ECO:0008006" key="3">
    <source>
        <dbReference type="Google" id="ProtNLM"/>
    </source>
</evidence>
<dbReference type="AlphaFoldDB" id="W4QZL8"/>
<protein>
    <recommendedName>
        <fullName evidence="3">Copper amine oxidase-like N-terminal domain-containing protein</fullName>
    </recommendedName>
</protein>
<accession>W4QZL8</accession>
<reference evidence="1 2" key="1">
    <citation type="journal article" date="2014" name="Genome Announc.">
        <title>Draft Genome Sequences of Three Alkaliphilic Bacillus Strains, Bacillus wakoensis JCM 9140T, Bacillus akibai JCM 9157T, and Bacillus hemicellulosilyticus JCM 9152T.</title>
        <authorList>
            <person name="Yuki M."/>
            <person name="Oshima K."/>
            <person name="Suda W."/>
            <person name="Oshida Y."/>
            <person name="Kitamura K."/>
            <person name="Iida T."/>
            <person name="Hattori M."/>
            <person name="Ohkuma M."/>
        </authorList>
    </citation>
    <scope>NUCLEOTIDE SEQUENCE [LARGE SCALE GENOMIC DNA]</scope>
    <source>
        <strain evidence="1 2">JCM 9157</strain>
    </source>
</reference>
<dbReference type="EMBL" id="BAUV01000087">
    <property type="protein sequence ID" value="GAE37575.1"/>
    <property type="molecule type" value="Genomic_DNA"/>
</dbReference>
<sequence>MNKKSLPGILAIMILSFGGYMVMAQGQELETVEEVQQASKYIQFTGKVEKVETETVSIRVVNEDGNEMIFPLSDEVLVMDSTGNFLIKEEFTTGMDVDVYYDQNKPMPMIYPASITPDLIIVKNKESHQVKVAKFDSNLISDDFKLKLHIDEQTIVVNERDEEIQEADLINKELVVFYTISTRSIPAQTTPVKVVKLMD</sequence>
<dbReference type="OrthoDB" id="1684927at2"/>
<proteinExistence type="predicted"/>
<evidence type="ECO:0000313" key="1">
    <source>
        <dbReference type="EMBL" id="GAE37575.1"/>
    </source>
</evidence>
<dbReference type="eggNOG" id="ENOG502ZEC7">
    <property type="taxonomic scope" value="Bacteria"/>
</dbReference>
<comment type="caution">
    <text evidence="1">The sequence shown here is derived from an EMBL/GenBank/DDBJ whole genome shotgun (WGS) entry which is preliminary data.</text>
</comment>